<evidence type="ECO:0000313" key="1">
    <source>
        <dbReference type="EMBL" id="TDU70731.1"/>
    </source>
</evidence>
<dbReference type="EMBL" id="SOCA01000004">
    <property type="protein sequence ID" value="TDU70731.1"/>
    <property type="molecule type" value="Genomic_DNA"/>
</dbReference>
<proteinExistence type="predicted"/>
<accession>A0A4R7RY21</accession>
<dbReference type="Proteomes" id="UP000295662">
    <property type="component" value="Unassembled WGS sequence"/>
</dbReference>
<gene>
    <name evidence="1" type="ORF">EI77_02779</name>
</gene>
<protein>
    <submittedName>
        <fullName evidence="1">Uncharacterized protein</fullName>
    </submittedName>
</protein>
<keyword evidence="2" id="KW-1185">Reference proteome</keyword>
<dbReference type="AlphaFoldDB" id="A0A4R7RY21"/>
<name>A0A4R7RY21_9BACT</name>
<comment type="caution">
    <text evidence="1">The sequence shown here is derived from an EMBL/GenBank/DDBJ whole genome shotgun (WGS) entry which is preliminary data.</text>
</comment>
<evidence type="ECO:0000313" key="2">
    <source>
        <dbReference type="Proteomes" id="UP000295662"/>
    </source>
</evidence>
<reference evidence="1 2" key="1">
    <citation type="submission" date="2019-03" db="EMBL/GenBank/DDBJ databases">
        <title>Genomic Encyclopedia of Archaeal and Bacterial Type Strains, Phase II (KMG-II): from individual species to whole genera.</title>
        <authorList>
            <person name="Goeker M."/>
        </authorList>
    </citation>
    <scope>NUCLEOTIDE SEQUENCE [LARGE SCALE GENOMIC DNA]</scope>
    <source>
        <strain evidence="1 2">ATCC 25309</strain>
    </source>
</reference>
<organism evidence="1 2">
    <name type="scientific">Prosthecobacter fusiformis</name>
    <dbReference type="NCBI Taxonomy" id="48464"/>
    <lineage>
        <taxon>Bacteria</taxon>
        <taxon>Pseudomonadati</taxon>
        <taxon>Verrucomicrobiota</taxon>
        <taxon>Verrucomicrobiia</taxon>
        <taxon>Verrucomicrobiales</taxon>
        <taxon>Verrucomicrobiaceae</taxon>
        <taxon>Prosthecobacter</taxon>
    </lineage>
</organism>
<sequence length="48" mass="4933">MLAQAAEGKEFTAAFAEAPGSVFSFGAEEVAVLGKDAFHGLERSGCRA</sequence>